<dbReference type="FunFam" id="3.10.250.10:FF:000004">
    <property type="entry name" value="Scavenger receptor cysteine-rich type 1 protein M130"/>
    <property type="match status" value="2"/>
</dbReference>
<comment type="caution">
    <text evidence="5">Lacks conserved residue(s) required for the propagation of feature annotation.</text>
</comment>
<evidence type="ECO:0000259" key="6">
    <source>
        <dbReference type="PROSITE" id="PS50287"/>
    </source>
</evidence>
<dbReference type="Gene3D" id="3.10.250.10">
    <property type="entry name" value="SRCR-like domain"/>
    <property type="match status" value="3"/>
</dbReference>
<dbReference type="PANTHER" id="PTHR19331">
    <property type="entry name" value="SCAVENGER RECEPTOR DOMAIN-CONTAINING"/>
    <property type="match status" value="1"/>
</dbReference>
<dbReference type="PRINTS" id="PR00258">
    <property type="entry name" value="SPERACTRCPTR"/>
</dbReference>
<keyword evidence="1" id="KW-0732">Signal</keyword>
<dbReference type="SUPFAM" id="SSF56487">
    <property type="entry name" value="SRCR-like"/>
    <property type="match status" value="3"/>
</dbReference>
<feature type="disulfide bond" evidence="5">
    <location>
        <begin position="165"/>
        <end position="226"/>
    </location>
</feature>
<feature type="disulfide bond" evidence="5">
    <location>
        <begin position="272"/>
        <end position="336"/>
    </location>
</feature>
<name>L8I0I9_9CETA</name>
<feature type="non-terminal residue" evidence="7">
    <location>
        <position position="1"/>
    </location>
</feature>
<gene>
    <name evidence="7" type="ORF">M91_18064</name>
</gene>
<accession>L8I0I9</accession>
<dbReference type="GO" id="GO:0016020">
    <property type="term" value="C:membrane"/>
    <property type="evidence" value="ECO:0007669"/>
    <property type="project" value="InterPro"/>
</dbReference>
<organism evidence="7 8">
    <name type="scientific">Bos mutus</name>
    <name type="common">wild yak</name>
    <dbReference type="NCBI Taxonomy" id="72004"/>
    <lineage>
        <taxon>Eukaryota</taxon>
        <taxon>Metazoa</taxon>
        <taxon>Chordata</taxon>
        <taxon>Craniata</taxon>
        <taxon>Vertebrata</taxon>
        <taxon>Euteleostomi</taxon>
        <taxon>Mammalia</taxon>
        <taxon>Eutheria</taxon>
        <taxon>Laurasiatheria</taxon>
        <taxon>Artiodactyla</taxon>
        <taxon>Ruminantia</taxon>
        <taxon>Pecora</taxon>
        <taxon>Bovidae</taxon>
        <taxon>Bovinae</taxon>
        <taxon>Bos</taxon>
    </lineage>
</organism>
<evidence type="ECO:0000256" key="2">
    <source>
        <dbReference type="ARBA" id="ARBA00022737"/>
    </source>
</evidence>
<dbReference type="Proteomes" id="UP000011080">
    <property type="component" value="Unassembled WGS sequence"/>
</dbReference>
<feature type="disulfide bond" evidence="5">
    <location>
        <begin position="196"/>
        <end position="206"/>
    </location>
</feature>
<feature type="disulfide bond" evidence="5">
    <location>
        <begin position="285"/>
        <end position="346"/>
    </location>
</feature>
<evidence type="ECO:0000313" key="8">
    <source>
        <dbReference type="Proteomes" id="UP000011080"/>
    </source>
</evidence>
<protein>
    <recommendedName>
        <fullName evidence="6">SRCR domain-containing protein</fullName>
    </recommendedName>
</protein>
<dbReference type="Pfam" id="PF00530">
    <property type="entry name" value="SRCR"/>
    <property type="match status" value="3"/>
</dbReference>
<dbReference type="PROSITE" id="PS50287">
    <property type="entry name" value="SRCR_2"/>
    <property type="match status" value="3"/>
</dbReference>
<dbReference type="AlphaFoldDB" id="L8I0I9"/>
<dbReference type="InterPro" id="IPR036772">
    <property type="entry name" value="SRCR-like_dom_sf"/>
</dbReference>
<feature type="domain" description="SRCR" evidence="6">
    <location>
        <begin position="246"/>
        <end position="347"/>
    </location>
</feature>
<evidence type="ECO:0000256" key="1">
    <source>
        <dbReference type="ARBA" id="ARBA00022729"/>
    </source>
</evidence>
<evidence type="ECO:0000256" key="3">
    <source>
        <dbReference type="ARBA" id="ARBA00023157"/>
    </source>
</evidence>
<dbReference type="PANTHER" id="PTHR19331:SF487">
    <property type="entry name" value="SOLUBLE SCAVENGER RECEPTOR CYSTEINE-RICH DOMAIN-CONTAINING PROTEIN SSC5D"/>
    <property type="match status" value="1"/>
</dbReference>
<keyword evidence="4" id="KW-0325">Glycoprotein</keyword>
<evidence type="ECO:0000313" key="7">
    <source>
        <dbReference type="EMBL" id="ELR50005.1"/>
    </source>
</evidence>
<reference evidence="7 8" key="1">
    <citation type="journal article" date="2012" name="Nat. Genet.">
        <title>The yak genome and adaptation to life at high altitude.</title>
        <authorList>
            <person name="Qiu Q."/>
            <person name="Zhang G."/>
            <person name="Ma T."/>
            <person name="Qian W."/>
            <person name="Wang J."/>
            <person name="Ye Z."/>
            <person name="Cao C."/>
            <person name="Hu Q."/>
            <person name="Kim J."/>
            <person name="Larkin D.M."/>
            <person name="Auvil L."/>
            <person name="Capitanu B."/>
            <person name="Ma J."/>
            <person name="Lewin H.A."/>
            <person name="Qian X."/>
            <person name="Lang Y."/>
            <person name="Zhou R."/>
            <person name="Wang L."/>
            <person name="Wang K."/>
            <person name="Xia J."/>
            <person name="Liao S."/>
            <person name="Pan S."/>
            <person name="Lu X."/>
            <person name="Hou H."/>
            <person name="Wang Y."/>
            <person name="Zang X."/>
            <person name="Yin Y."/>
            <person name="Ma H."/>
            <person name="Zhang J."/>
            <person name="Wang Z."/>
            <person name="Zhang Y."/>
            <person name="Zhang D."/>
            <person name="Yonezawa T."/>
            <person name="Hasegawa M."/>
            <person name="Zhong Y."/>
            <person name="Liu W."/>
            <person name="Zhang Y."/>
            <person name="Huang Z."/>
            <person name="Zhang S."/>
            <person name="Long R."/>
            <person name="Yang H."/>
            <person name="Wang J."/>
            <person name="Lenstra J.A."/>
            <person name="Cooper D.N."/>
            <person name="Wu Y."/>
            <person name="Wang J."/>
            <person name="Shi P."/>
            <person name="Wang J."/>
            <person name="Liu J."/>
        </authorList>
    </citation>
    <scope>NUCLEOTIDE SEQUENCE [LARGE SCALE GENOMIC DNA]</scope>
    <source>
        <strain evidence="8">yakQH1</strain>
    </source>
</reference>
<evidence type="ECO:0000256" key="4">
    <source>
        <dbReference type="ARBA" id="ARBA00023180"/>
    </source>
</evidence>
<feature type="disulfide bond" evidence="5">
    <location>
        <begin position="316"/>
        <end position="326"/>
    </location>
</feature>
<sequence length="350" mass="37473">CPVSCVCVSFAALELRLKDGAHRCKGRVEVKHQGEWGTVDDHNWSLKDASVVCRQLGCGAAIGFPGGAYFGTGLGPIWLLYTCKGVESTVSDCKHSNIKDHCNDSYTHDWDTGVVCSAKFCCFLLFVHLAGGDEPCSGRVEVYFGEAWTPVSDGNFTLPTAEVICAELGCGKAVSVLGHELFRESSAWVWAEEFRCEGEEPELSVCPRVPCSRGTCHHSGAAQVVCSVRKSCDFAETLSSSTSILRRLMTNGSSQWEAQVEMNNSGQWRALCASHWSLANANVVCHQLGCGVAISSPRGPHLVKGGDQILTAQFHCSGAESFLWSCPVTALGGPDCSHGNTASVICSGKR</sequence>
<dbReference type="SMART" id="SM00202">
    <property type="entry name" value="SR"/>
    <property type="match status" value="3"/>
</dbReference>
<dbReference type="InterPro" id="IPR001190">
    <property type="entry name" value="SRCR"/>
</dbReference>
<keyword evidence="3 5" id="KW-1015">Disulfide bond</keyword>
<feature type="domain" description="SRCR" evidence="6">
    <location>
        <begin position="15"/>
        <end position="117"/>
    </location>
</feature>
<feature type="domain" description="SRCR" evidence="6">
    <location>
        <begin position="127"/>
        <end position="227"/>
    </location>
</feature>
<feature type="non-terminal residue" evidence="7">
    <location>
        <position position="350"/>
    </location>
</feature>
<evidence type="ECO:0000256" key="5">
    <source>
        <dbReference type="PROSITE-ProRule" id="PRU00196"/>
    </source>
</evidence>
<keyword evidence="2" id="KW-0677">Repeat</keyword>
<dbReference type="EMBL" id="JH882301">
    <property type="protein sequence ID" value="ELR50005.1"/>
    <property type="molecule type" value="Genomic_DNA"/>
</dbReference>
<proteinExistence type="predicted"/>
<feature type="disulfide bond" evidence="5">
    <location>
        <begin position="83"/>
        <end position="93"/>
    </location>
</feature>
<dbReference type="FunFam" id="3.10.250.10:FF:000009">
    <property type="entry name" value="WC1"/>
    <property type="match status" value="1"/>
</dbReference>